<proteinExistence type="predicted"/>
<feature type="transmembrane region" description="Helical" evidence="1">
    <location>
        <begin position="30"/>
        <end position="50"/>
    </location>
</feature>
<evidence type="ECO:0000313" key="2">
    <source>
        <dbReference type="EMBL" id="CTP85191.1"/>
    </source>
</evidence>
<organism evidence="2 3">
    <name type="scientific">Xanthomonas graminis pv. poae</name>
    <dbReference type="NCBI Taxonomy" id="227946"/>
    <lineage>
        <taxon>Bacteria</taxon>
        <taxon>Pseudomonadati</taxon>
        <taxon>Pseudomonadota</taxon>
        <taxon>Gammaproteobacteria</taxon>
        <taxon>Lysobacterales</taxon>
        <taxon>Lysobacteraceae</taxon>
        <taxon>Xanthomonas</taxon>
        <taxon>Xanthomonas translucens group</taxon>
        <taxon>Xanthomonas graminis</taxon>
    </lineage>
</organism>
<dbReference type="RefSeq" id="WP_053840133.1">
    <property type="nucleotide sequence ID" value="NZ_CP076250.1"/>
</dbReference>
<evidence type="ECO:0000313" key="3">
    <source>
        <dbReference type="Proteomes" id="UP000041247"/>
    </source>
</evidence>
<feature type="transmembrane region" description="Helical" evidence="1">
    <location>
        <begin position="56"/>
        <end position="75"/>
    </location>
</feature>
<protein>
    <recommendedName>
        <fullName evidence="4">Transmembrane protein</fullName>
    </recommendedName>
</protein>
<dbReference type="EMBL" id="CXOK01000022">
    <property type="protein sequence ID" value="CTP85191.1"/>
    <property type="molecule type" value="Genomic_DNA"/>
</dbReference>
<dbReference type="AlphaFoldDB" id="A0A0K2ZHG4"/>
<feature type="transmembrane region" description="Helical" evidence="1">
    <location>
        <begin position="164"/>
        <end position="187"/>
    </location>
</feature>
<name>A0A0K2ZHG4_9XANT</name>
<gene>
    <name evidence="2" type="ORF">XTPLMG728_0804</name>
</gene>
<evidence type="ECO:0008006" key="4">
    <source>
        <dbReference type="Google" id="ProtNLM"/>
    </source>
</evidence>
<keyword evidence="1" id="KW-1133">Transmembrane helix</keyword>
<feature type="transmembrane region" description="Helical" evidence="1">
    <location>
        <begin position="124"/>
        <end position="143"/>
    </location>
</feature>
<dbReference type="Proteomes" id="UP000041247">
    <property type="component" value="Unassembled WGS sequence"/>
</dbReference>
<feature type="transmembrane region" description="Helical" evidence="1">
    <location>
        <begin position="199"/>
        <end position="221"/>
    </location>
</feature>
<keyword evidence="1" id="KW-0472">Membrane</keyword>
<accession>A0A0K2ZHG4</accession>
<keyword evidence="1" id="KW-0812">Transmembrane</keyword>
<reference evidence="2 3" key="1">
    <citation type="submission" date="2015-07" db="EMBL/GenBank/DDBJ databases">
        <authorList>
            <person name="Noorani M."/>
        </authorList>
    </citation>
    <scope>NUCLEOTIDE SEQUENCE [LARGE SCALE GENOMIC DNA]</scope>
    <source>
        <strain evidence="2">LMG728</strain>
    </source>
</reference>
<feature type="transmembrane region" description="Helical" evidence="1">
    <location>
        <begin position="96"/>
        <end position="118"/>
    </location>
</feature>
<sequence length="426" mass="46191">MEDRHRAGASRAGRSTPAPFWTRTRAIALYPLRGGALFALIALTLCRLLGMLPGIGWILGMVTALAIYKYAFEILRHTADGYMEAPERGFDIGDGVVLRLLALMIVLGAVVVAAALLAGPIAGMLTLLAVVLLQPGFLISLAIDGSLRRALNPAVSIGLALRIGWPYLAAFGLLFVIQASALTAANWLQQYLPPLVSDLAVGVVTIWGLFAAFHLLGYLVYQYHEVLGYEPAADGDATHARHDPDQRVLDEAEQFVRDGHAVEALQLLRGEVRSRAVSLAVHELYQRLLRSGGRADELRDHSRQYINRLLQEKQERRALALLREALDADSDFAPLVPEQASLLAERAQLAGQFKLALDGLLGARRAWPKAPEFSAWSLGAALLLAERCGDDAQARALLQDALARCEDEAQRGKLQAALKALTIAPA</sequence>
<evidence type="ECO:0000256" key="1">
    <source>
        <dbReference type="SAM" id="Phobius"/>
    </source>
</evidence>